<sequence>MVADIKRLLSVSRLVTLTGVGGAGKTRLALRVAAELKRAFADGVWFVQLAALEDQALLTQTIASTLGLHDRTTRWPIPALTEYLSDKQLLLILDNCEHLRDACAVLADAALRAAPNLRILATSRQALGLTGEHLYQVPTMSMPEPDQLPPLDAISQYEAVSLFIDRAVAVQPRFTVTEANLETLIRICQRLDGLPLAIELAAVWLRTLSLDEILEGLNNRYRLLETTNQGVLPRHQTLPALIGWSYDLCSEAERTLWAWLSVFSGGFDRPAAEAVCRGDLDADEVVDLLAALVDKSIVIAEEHERQVRYRLLEMIRQYGQDRLRGQSSEHAVRQRHREYYAHMVEQAWQQWPGPDQHRWLARLRTEHGNIRAALESCLAESGQLDRCLRMAGELWFFWVATGLTSEGRRWLERGLALDGPPSHARAFALWVAAYLCVFQQDFATAMPMIAECRRDAEELDDAHAAAWAVQLSGMTAFSEGDLPQARAHLEDCLSMHRALDNTLGVLDGSFYLIAVTALQSNLCRAAALCDEAIAICDSRGEQWLKSYLLWDKGLVAWQLGDGEQAAESGRDALRLARQFNEQWVIGFCLEMLAWTAGAAGQHVRSARLLGGAQAIWRRVGAPLFGMRSLIQHRERCLAEVRKALGRAGFAAPFDSGASMPVDQVIAYALDEHQPSPEQQPAEGEAGGPLTRREMEVAELVALGLSNKAIADKLVVARRTAEAHVEHILSKLGFSSRTQIAAWVAEHRGTPGP</sequence>
<dbReference type="Proteomes" id="UP001165136">
    <property type="component" value="Unassembled WGS sequence"/>
</dbReference>
<dbReference type="InterPro" id="IPR036388">
    <property type="entry name" value="WH-like_DNA-bd_sf"/>
</dbReference>
<dbReference type="PROSITE" id="PS50043">
    <property type="entry name" value="HTH_LUXR_2"/>
    <property type="match status" value="1"/>
</dbReference>
<dbReference type="GO" id="GO:0003677">
    <property type="term" value="F:DNA binding"/>
    <property type="evidence" value="ECO:0007669"/>
    <property type="project" value="InterPro"/>
</dbReference>
<evidence type="ECO:0000259" key="1">
    <source>
        <dbReference type="PROSITE" id="PS50043"/>
    </source>
</evidence>
<dbReference type="InterPro" id="IPR011990">
    <property type="entry name" value="TPR-like_helical_dom_sf"/>
</dbReference>
<dbReference type="CDD" id="cd06170">
    <property type="entry name" value="LuxR_C_like"/>
    <property type="match status" value="1"/>
</dbReference>
<feature type="domain" description="HTH luxR-type" evidence="1">
    <location>
        <begin position="682"/>
        <end position="747"/>
    </location>
</feature>
<dbReference type="EMBL" id="BSTI01000006">
    <property type="protein sequence ID" value="GLY66370.1"/>
    <property type="molecule type" value="Genomic_DNA"/>
</dbReference>
<dbReference type="SUPFAM" id="SSF52540">
    <property type="entry name" value="P-loop containing nucleoside triphosphate hydrolases"/>
    <property type="match status" value="1"/>
</dbReference>
<dbReference type="Pfam" id="PF00196">
    <property type="entry name" value="GerE"/>
    <property type="match status" value="1"/>
</dbReference>
<reference evidence="2" key="1">
    <citation type="submission" date="2023-03" db="EMBL/GenBank/DDBJ databases">
        <title>Amycolatopsis taiwanensis NBRC 103393.</title>
        <authorList>
            <person name="Ichikawa N."/>
            <person name="Sato H."/>
            <person name="Tonouchi N."/>
        </authorList>
    </citation>
    <scope>NUCLEOTIDE SEQUENCE</scope>
    <source>
        <strain evidence="2">NBRC 103393</strain>
    </source>
</reference>
<organism evidence="2 3">
    <name type="scientific">Amycolatopsis taiwanensis</name>
    <dbReference type="NCBI Taxonomy" id="342230"/>
    <lineage>
        <taxon>Bacteria</taxon>
        <taxon>Bacillati</taxon>
        <taxon>Actinomycetota</taxon>
        <taxon>Actinomycetes</taxon>
        <taxon>Pseudonocardiales</taxon>
        <taxon>Pseudonocardiaceae</taxon>
        <taxon>Amycolatopsis</taxon>
    </lineage>
</organism>
<dbReference type="GO" id="GO:0006355">
    <property type="term" value="P:regulation of DNA-templated transcription"/>
    <property type="evidence" value="ECO:0007669"/>
    <property type="project" value="InterPro"/>
</dbReference>
<protein>
    <submittedName>
        <fullName evidence="2">LuxR family transcriptional regulator</fullName>
    </submittedName>
</protein>
<keyword evidence="3" id="KW-1185">Reference proteome</keyword>
<dbReference type="SMART" id="SM00421">
    <property type="entry name" value="HTH_LUXR"/>
    <property type="match status" value="1"/>
</dbReference>
<dbReference type="Pfam" id="PF13401">
    <property type="entry name" value="AAA_22"/>
    <property type="match status" value="1"/>
</dbReference>
<name>A0A9W6R2K4_9PSEU</name>
<comment type="caution">
    <text evidence="2">The sequence shown here is derived from an EMBL/GenBank/DDBJ whole genome shotgun (WGS) entry which is preliminary data.</text>
</comment>
<dbReference type="PANTHER" id="PTHR47691:SF3">
    <property type="entry name" value="HTH-TYPE TRANSCRIPTIONAL REGULATOR RV0890C-RELATED"/>
    <property type="match status" value="1"/>
</dbReference>
<dbReference type="InterPro" id="IPR016032">
    <property type="entry name" value="Sig_transdc_resp-reg_C-effctor"/>
</dbReference>
<dbReference type="GO" id="GO:0016887">
    <property type="term" value="F:ATP hydrolysis activity"/>
    <property type="evidence" value="ECO:0007669"/>
    <property type="project" value="InterPro"/>
</dbReference>
<accession>A0A9W6R2K4</accession>
<gene>
    <name evidence="2" type="ORF">Atai01_29890</name>
</gene>
<dbReference type="Gene3D" id="1.10.10.10">
    <property type="entry name" value="Winged helix-like DNA-binding domain superfamily/Winged helix DNA-binding domain"/>
    <property type="match status" value="1"/>
</dbReference>
<dbReference type="InterPro" id="IPR049945">
    <property type="entry name" value="AAA_22"/>
</dbReference>
<evidence type="ECO:0000313" key="2">
    <source>
        <dbReference type="EMBL" id="GLY66370.1"/>
    </source>
</evidence>
<dbReference type="AlphaFoldDB" id="A0A9W6R2K4"/>
<dbReference type="InterPro" id="IPR000792">
    <property type="entry name" value="Tscrpt_reg_LuxR_C"/>
</dbReference>
<dbReference type="SUPFAM" id="SSF48452">
    <property type="entry name" value="TPR-like"/>
    <property type="match status" value="1"/>
</dbReference>
<dbReference type="PRINTS" id="PR00038">
    <property type="entry name" value="HTHLUXR"/>
</dbReference>
<dbReference type="InterPro" id="IPR027417">
    <property type="entry name" value="P-loop_NTPase"/>
</dbReference>
<dbReference type="PANTHER" id="PTHR47691">
    <property type="entry name" value="REGULATOR-RELATED"/>
    <property type="match status" value="1"/>
</dbReference>
<dbReference type="PRINTS" id="PR00364">
    <property type="entry name" value="DISEASERSIST"/>
</dbReference>
<dbReference type="InterPro" id="IPR058852">
    <property type="entry name" value="HTH_77"/>
</dbReference>
<dbReference type="Pfam" id="PF25872">
    <property type="entry name" value="HTH_77"/>
    <property type="match status" value="1"/>
</dbReference>
<proteinExistence type="predicted"/>
<dbReference type="Gene3D" id="1.25.40.10">
    <property type="entry name" value="Tetratricopeptide repeat domain"/>
    <property type="match status" value="1"/>
</dbReference>
<evidence type="ECO:0000313" key="3">
    <source>
        <dbReference type="Proteomes" id="UP001165136"/>
    </source>
</evidence>
<dbReference type="SUPFAM" id="SSF46894">
    <property type="entry name" value="C-terminal effector domain of the bipartite response regulators"/>
    <property type="match status" value="1"/>
</dbReference>
<dbReference type="Gene3D" id="3.40.50.300">
    <property type="entry name" value="P-loop containing nucleotide triphosphate hydrolases"/>
    <property type="match status" value="1"/>
</dbReference>